<organism evidence="10">
    <name type="scientific">hydrothermal vent metagenome</name>
    <dbReference type="NCBI Taxonomy" id="652676"/>
    <lineage>
        <taxon>unclassified sequences</taxon>
        <taxon>metagenomes</taxon>
        <taxon>ecological metagenomes</taxon>
    </lineage>
</organism>
<keyword evidence="10" id="KW-0969">Cilium</keyword>
<evidence type="ECO:0000256" key="2">
    <source>
        <dbReference type="ARBA" id="ARBA00008914"/>
    </source>
</evidence>
<evidence type="ECO:0000259" key="9">
    <source>
        <dbReference type="PROSITE" id="PS51123"/>
    </source>
</evidence>
<feature type="region of interest" description="Disordered" evidence="7">
    <location>
        <begin position="395"/>
        <end position="479"/>
    </location>
</feature>
<dbReference type="InterPro" id="IPR025713">
    <property type="entry name" value="MotB-like_N_dom"/>
</dbReference>
<evidence type="ECO:0000313" key="10">
    <source>
        <dbReference type="EMBL" id="VAW83039.1"/>
    </source>
</evidence>
<dbReference type="Pfam" id="PF13677">
    <property type="entry name" value="MotB_plug"/>
    <property type="match status" value="1"/>
</dbReference>
<dbReference type="EMBL" id="UOFM01000508">
    <property type="protein sequence ID" value="VAW83039.1"/>
    <property type="molecule type" value="Genomic_DNA"/>
</dbReference>
<evidence type="ECO:0000256" key="5">
    <source>
        <dbReference type="ARBA" id="ARBA00022989"/>
    </source>
</evidence>
<keyword evidence="4 8" id="KW-0812">Transmembrane</keyword>
<dbReference type="InterPro" id="IPR006665">
    <property type="entry name" value="OmpA-like"/>
</dbReference>
<dbReference type="Pfam" id="PF00691">
    <property type="entry name" value="OmpA"/>
    <property type="match status" value="1"/>
</dbReference>
<evidence type="ECO:0000256" key="4">
    <source>
        <dbReference type="ARBA" id="ARBA00022692"/>
    </source>
</evidence>
<feature type="region of interest" description="Disordered" evidence="7">
    <location>
        <begin position="108"/>
        <end position="136"/>
    </location>
</feature>
<evidence type="ECO:0000256" key="3">
    <source>
        <dbReference type="ARBA" id="ARBA00022475"/>
    </source>
</evidence>
<dbReference type="InterPro" id="IPR036737">
    <property type="entry name" value="OmpA-like_sf"/>
</dbReference>
<comment type="similarity">
    <text evidence="2">Belongs to the MotB family.</text>
</comment>
<dbReference type="PANTHER" id="PTHR30329:SF21">
    <property type="entry name" value="LIPOPROTEIN YIAD-RELATED"/>
    <property type="match status" value="1"/>
</dbReference>
<evidence type="ECO:0000256" key="1">
    <source>
        <dbReference type="ARBA" id="ARBA00004162"/>
    </source>
</evidence>
<feature type="transmembrane region" description="Helical" evidence="8">
    <location>
        <begin position="16"/>
        <end position="38"/>
    </location>
</feature>
<proteinExistence type="inferred from homology"/>
<keyword evidence="10" id="KW-0282">Flagellum</keyword>
<dbReference type="PROSITE" id="PS51123">
    <property type="entry name" value="OMPA_2"/>
    <property type="match status" value="1"/>
</dbReference>
<accession>A0A3B0Z9U8</accession>
<dbReference type="PANTHER" id="PTHR30329">
    <property type="entry name" value="STATOR ELEMENT OF FLAGELLAR MOTOR COMPLEX"/>
    <property type="match status" value="1"/>
</dbReference>
<evidence type="ECO:0000256" key="8">
    <source>
        <dbReference type="SAM" id="Phobius"/>
    </source>
</evidence>
<reference evidence="10" key="1">
    <citation type="submission" date="2018-06" db="EMBL/GenBank/DDBJ databases">
        <authorList>
            <person name="Zhirakovskaya E."/>
        </authorList>
    </citation>
    <scope>NUCLEOTIDE SEQUENCE</scope>
</reference>
<name>A0A3B0Z9U8_9ZZZZ</name>
<keyword evidence="5 8" id="KW-1133">Transmembrane helix</keyword>
<dbReference type="Gene3D" id="3.30.1330.60">
    <property type="entry name" value="OmpA-like domain"/>
    <property type="match status" value="1"/>
</dbReference>
<dbReference type="CDD" id="cd07185">
    <property type="entry name" value="OmpA_C-like"/>
    <property type="match status" value="1"/>
</dbReference>
<gene>
    <name evidence="10" type="ORF">MNBD_GAMMA14-1654</name>
</gene>
<protein>
    <submittedName>
        <fullName evidence="10">Flagellar motor rotation protein MotB</fullName>
    </submittedName>
</protein>
<keyword evidence="6 8" id="KW-0472">Membrane</keyword>
<feature type="domain" description="OmpA-like" evidence="9">
    <location>
        <begin position="241"/>
        <end position="362"/>
    </location>
</feature>
<sequence length="479" mass="51965">MSDDAPAKPADEGLPAWVMTFADLMSLLMCFFVLLLSFSEMDVSKYKEMAGSLKNAFGVQREIKVREPPKGINVIAREFSPGRPEPTIMNVIRQMTTADLNVNLDLGKERRRPVPTPKSKHAPDKTNTFKPDEKQADKAKLLAGKQLSQAKGLTEAQKEELVKAKALAEIRLKEKLKAEAQLAGAQKQESRAKVDDKAMAERIKARADAERRKKLEQSAKLISNALGREIKAGSVDVETSGKKIIIRVREKASFGSGRADLKEAFRPILGKVTEILKGSEGKIIIAGHTDNIPIYTERFRSNWELSSARAVSVAHEMMLATDIPSNRFLIEGFADTEPMVPNDSAANRAKNRRVEIILQQGEDKDGKDIGVGDEKAKMKKTTARQSIVLPAAHVTSQTRSSRVPVKSPVITGKGARPVGAAGVKRNSRPGKKLTKATPGKATTVKGVRAGGVKKPVAEKEKGKTSTPSSGLGIKLGGSK</sequence>
<feature type="compositionally biased region" description="Basic residues" evidence="7">
    <location>
        <begin position="425"/>
        <end position="434"/>
    </location>
</feature>
<dbReference type="InterPro" id="IPR050330">
    <property type="entry name" value="Bact_OuterMem_StrucFunc"/>
</dbReference>
<keyword evidence="3" id="KW-1003">Cell membrane</keyword>
<dbReference type="AlphaFoldDB" id="A0A3B0Z9U8"/>
<evidence type="ECO:0000256" key="7">
    <source>
        <dbReference type="SAM" id="MobiDB-lite"/>
    </source>
</evidence>
<dbReference type="GO" id="GO:0005886">
    <property type="term" value="C:plasma membrane"/>
    <property type="evidence" value="ECO:0007669"/>
    <property type="project" value="UniProtKB-SubCell"/>
</dbReference>
<comment type="subcellular location">
    <subcellularLocation>
        <location evidence="1">Cell membrane</location>
        <topology evidence="1">Single-pass membrane protein</topology>
    </subcellularLocation>
</comment>
<keyword evidence="10" id="KW-0966">Cell projection</keyword>
<dbReference type="SUPFAM" id="SSF103088">
    <property type="entry name" value="OmpA-like"/>
    <property type="match status" value="1"/>
</dbReference>
<evidence type="ECO:0000256" key="6">
    <source>
        <dbReference type="ARBA" id="ARBA00023136"/>
    </source>
</evidence>